<evidence type="ECO:0000259" key="2">
    <source>
        <dbReference type="Pfam" id="PF25273"/>
    </source>
</evidence>
<proteinExistence type="predicted"/>
<comment type="caution">
    <text evidence="3">The sequence shown here is derived from an EMBL/GenBank/DDBJ whole genome shotgun (WGS) entry which is preliminary data.</text>
</comment>
<gene>
    <name evidence="3" type="ORF">PoB_000749200</name>
</gene>
<name>A0AAV3YDM1_9GAST</name>
<protein>
    <recommendedName>
        <fullName evidence="2">DUF7869 domain-containing protein</fullName>
    </recommendedName>
</protein>
<evidence type="ECO:0000313" key="3">
    <source>
        <dbReference type="EMBL" id="GFN80986.1"/>
    </source>
</evidence>
<dbReference type="AlphaFoldDB" id="A0AAV3YDM1"/>
<keyword evidence="4" id="KW-1185">Reference proteome</keyword>
<dbReference type="Pfam" id="PF25273">
    <property type="entry name" value="DUF7869"/>
    <property type="match status" value="1"/>
</dbReference>
<feature type="domain" description="DUF7869" evidence="2">
    <location>
        <begin position="484"/>
        <end position="587"/>
    </location>
</feature>
<feature type="region of interest" description="Disordered" evidence="1">
    <location>
        <begin position="82"/>
        <end position="111"/>
    </location>
</feature>
<dbReference type="EMBL" id="BLXT01000876">
    <property type="protein sequence ID" value="GFN80986.1"/>
    <property type="molecule type" value="Genomic_DNA"/>
</dbReference>
<feature type="compositionally biased region" description="Acidic residues" evidence="1">
    <location>
        <begin position="101"/>
        <end position="111"/>
    </location>
</feature>
<accession>A0AAV3YDM1</accession>
<sequence>MIGRERSHDLHGFKMACKQNIIRDALNSAKSFNLANVVHEDRLLNLIEEYLMEEEEEEEVESDHELLEESLISRSTQEAEIRGAGLAEEASTSNSGGVVEIESEEESSGDEDFDLVVDLEGNIELDIENVLERDPQLQKIERFVCGCKLKLASGETGCIKQFTADWIFNRRITISELSEEAKNYYIKGLIESPGVADSQMTKQKKASRQTERIRKRRTHLIGGNHVCRSAFLFILCLGKGRLDLIQKMSLDGKAKGKRGGRDRNNKVCTAEETEKMVTFIKSFAEDHGLALPGRVPGYYRAGLKLLLSHWTKVKIWAQYKDASEKTGCRVLSLSTFKRTWLLYVPFIVVARPMSDLCNICQTNNSLILRSANSGDPHKMRLLQERIHHIEQVNKERELYNSYVQSSKKHIFEASIGELQKSTPCTCNIKVMYAFDFAQQVHLPSSPMQPGPIYFLTPRKCGLFGVCCPGIPEQMNFVVDEGMCCGKGSNFVISYVHFFFENYGLGETELVLYCDNCSGQNKNNFMLWYLLWRVSHGYHRHISLNFMVPGHTKFALDWCFGLLKQNFRRSEVHCLQDVYSVIEGSATRLNKAQLVGL</sequence>
<dbReference type="Proteomes" id="UP000735302">
    <property type="component" value="Unassembled WGS sequence"/>
</dbReference>
<reference evidence="3 4" key="1">
    <citation type="journal article" date="2021" name="Elife">
        <title>Chloroplast acquisition without the gene transfer in kleptoplastic sea slugs, Plakobranchus ocellatus.</title>
        <authorList>
            <person name="Maeda T."/>
            <person name="Takahashi S."/>
            <person name="Yoshida T."/>
            <person name="Shimamura S."/>
            <person name="Takaki Y."/>
            <person name="Nagai Y."/>
            <person name="Toyoda A."/>
            <person name="Suzuki Y."/>
            <person name="Arimoto A."/>
            <person name="Ishii H."/>
            <person name="Satoh N."/>
            <person name="Nishiyama T."/>
            <person name="Hasebe M."/>
            <person name="Maruyama T."/>
            <person name="Minagawa J."/>
            <person name="Obokata J."/>
            <person name="Shigenobu S."/>
        </authorList>
    </citation>
    <scope>NUCLEOTIDE SEQUENCE [LARGE SCALE GENOMIC DNA]</scope>
</reference>
<organism evidence="3 4">
    <name type="scientific">Plakobranchus ocellatus</name>
    <dbReference type="NCBI Taxonomy" id="259542"/>
    <lineage>
        <taxon>Eukaryota</taxon>
        <taxon>Metazoa</taxon>
        <taxon>Spiralia</taxon>
        <taxon>Lophotrochozoa</taxon>
        <taxon>Mollusca</taxon>
        <taxon>Gastropoda</taxon>
        <taxon>Heterobranchia</taxon>
        <taxon>Euthyneura</taxon>
        <taxon>Panpulmonata</taxon>
        <taxon>Sacoglossa</taxon>
        <taxon>Placobranchoidea</taxon>
        <taxon>Plakobranchidae</taxon>
        <taxon>Plakobranchus</taxon>
    </lineage>
</organism>
<dbReference type="PANTHER" id="PTHR34415">
    <property type="entry name" value="INTEGRASE CATALYTIC DOMAIN-CONTAINING PROTEIN"/>
    <property type="match status" value="1"/>
</dbReference>
<evidence type="ECO:0000256" key="1">
    <source>
        <dbReference type="SAM" id="MobiDB-lite"/>
    </source>
</evidence>
<dbReference type="InterPro" id="IPR057191">
    <property type="entry name" value="DUF7869"/>
</dbReference>
<dbReference type="PANTHER" id="PTHR34415:SF1">
    <property type="entry name" value="INTEGRASE CATALYTIC DOMAIN-CONTAINING PROTEIN"/>
    <property type="match status" value="1"/>
</dbReference>
<evidence type="ECO:0000313" key="4">
    <source>
        <dbReference type="Proteomes" id="UP000735302"/>
    </source>
</evidence>